<evidence type="ECO:0000256" key="10">
    <source>
        <dbReference type="ARBA" id="ARBA00048970"/>
    </source>
</evidence>
<accession>F2NI71</accession>
<reference evidence="14 15" key="1">
    <citation type="journal article" date="2011" name="Stand. Genomic Sci.">
        <title>Complete genome sequence of the acetate-degrading sulfate reducer Desulfobacca acetoxidans type strain (ASRB2).</title>
        <authorList>
            <person name="Goker M."/>
            <person name="Teshima H."/>
            <person name="Lapidus A."/>
            <person name="Nolan M."/>
            <person name="Lucas S."/>
            <person name="Hammon N."/>
            <person name="Deshpande S."/>
            <person name="Cheng J.F."/>
            <person name="Tapia R."/>
            <person name="Han C."/>
            <person name="Goodwin L."/>
            <person name="Pitluck S."/>
            <person name="Huntemann M."/>
            <person name="Liolios K."/>
            <person name="Ivanova N."/>
            <person name="Pagani I."/>
            <person name="Mavromatis K."/>
            <person name="Ovchinikova G."/>
            <person name="Pati A."/>
            <person name="Chen A."/>
            <person name="Palaniappan K."/>
            <person name="Land M."/>
            <person name="Hauser L."/>
            <person name="Brambilla E.M."/>
            <person name="Rohde M."/>
            <person name="Spring S."/>
            <person name="Detter J.C."/>
            <person name="Woyke T."/>
            <person name="Bristow J."/>
            <person name="Eisen J.A."/>
            <person name="Markowitz V."/>
            <person name="Hugenholtz P."/>
            <person name="Kyrpides N.C."/>
            <person name="Klenk H.P."/>
        </authorList>
    </citation>
    <scope>NUCLEOTIDE SEQUENCE [LARGE SCALE GENOMIC DNA]</scope>
    <source>
        <strain evidence="15">ATCC 700848 / DSM 11109 / ASRB2</strain>
    </source>
</reference>
<comment type="catalytic activity">
    <reaction evidence="10 11">
        <text>uridine(2552) in 23S rRNA + S-adenosyl-L-methionine = 2'-O-methyluridine(2552) in 23S rRNA + S-adenosyl-L-homocysteine + H(+)</text>
        <dbReference type="Rhea" id="RHEA:42720"/>
        <dbReference type="Rhea" id="RHEA-COMP:10202"/>
        <dbReference type="Rhea" id="RHEA-COMP:10203"/>
        <dbReference type="ChEBI" id="CHEBI:15378"/>
        <dbReference type="ChEBI" id="CHEBI:57856"/>
        <dbReference type="ChEBI" id="CHEBI:59789"/>
        <dbReference type="ChEBI" id="CHEBI:65315"/>
        <dbReference type="ChEBI" id="CHEBI:74478"/>
        <dbReference type="EC" id="2.1.1.166"/>
    </reaction>
</comment>
<organism evidence="14 15">
    <name type="scientific">Desulfobacca acetoxidans (strain ATCC 700848 / DSM 11109 / ASRB2)</name>
    <dbReference type="NCBI Taxonomy" id="880072"/>
    <lineage>
        <taxon>Bacteria</taxon>
        <taxon>Pseudomonadati</taxon>
        <taxon>Thermodesulfobacteriota</taxon>
        <taxon>Desulfobaccia</taxon>
        <taxon>Desulfobaccales</taxon>
        <taxon>Desulfobaccaceae</taxon>
        <taxon>Desulfobacca</taxon>
    </lineage>
</organism>
<dbReference type="Gene3D" id="3.40.50.150">
    <property type="entry name" value="Vaccinia Virus protein VP39"/>
    <property type="match status" value="1"/>
</dbReference>
<proteinExistence type="inferred from homology"/>
<keyword evidence="2 11" id="KW-0489">Methyltransferase</keyword>
<dbReference type="InterPro" id="IPR015507">
    <property type="entry name" value="rRNA-MeTfrase_E"/>
</dbReference>
<name>F2NI71_DESAR</name>
<dbReference type="InterPro" id="IPR029063">
    <property type="entry name" value="SAM-dependent_MTases_sf"/>
</dbReference>
<dbReference type="EC" id="2.1.1.166" evidence="6 11"/>
<evidence type="ECO:0000313" key="15">
    <source>
        <dbReference type="Proteomes" id="UP000000483"/>
    </source>
</evidence>
<dbReference type="GO" id="GO:0008650">
    <property type="term" value="F:rRNA (uridine-2'-O-)-methyltransferase activity"/>
    <property type="evidence" value="ECO:0007669"/>
    <property type="project" value="UniProtKB-UniRule"/>
</dbReference>
<keyword evidence="11" id="KW-0963">Cytoplasm</keyword>
<dbReference type="KEGG" id="dao:Desac_2009"/>
<dbReference type="OrthoDB" id="9790080at2"/>
<dbReference type="Proteomes" id="UP000000483">
    <property type="component" value="Chromosome"/>
</dbReference>
<dbReference type="GO" id="GO:0005737">
    <property type="term" value="C:cytoplasm"/>
    <property type="evidence" value="ECO:0007669"/>
    <property type="project" value="UniProtKB-SubCell"/>
</dbReference>
<evidence type="ECO:0000256" key="3">
    <source>
        <dbReference type="ARBA" id="ARBA00022679"/>
    </source>
</evidence>
<dbReference type="InterPro" id="IPR050082">
    <property type="entry name" value="RNA_methyltr_RlmE"/>
</dbReference>
<protein>
    <recommendedName>
        <fullName evidence="7 11">Ribosomal RNA large subunit methyltransferase E</fullName>
        <ecNumber evidence="6 11">2.1.1.166</ecNumber>
    </recommendedName>
    <alternativeName>
        <fullName evidence="9 11">23S rRNA Um2552 methyltransferase</fullName>
    </alternativeName>
    <alternativeName>
        <fullName evidence="8 11">rRNA (uridine-2'-O-)-methyltransferase</fullName>
    </alternativeName>
</protein>
<reference evidence="15" key="2">
    <citation type="submission" date="2011-03" db="EMBL/GenBank/DDBJ databases">
        <title>The complete genome of Desulfobacca acetoxidans DSM 11109.</title>
        <authorList>
            <consortium name="US DOE Joint Genome Institute (JGI-PGF)"/>
            <person name="Lucas S."/>
            <person name="Copeland A."/>
            <person name="Lapidus A."/>
            <person name="Bruce D."/>
            <person name="Goodwin L."/>
            <person name="Pitluck S."/>
            <person name="Peters L."/>
            <person name="Kyrpides N."/>
            <person name="Mavromatis K."/>
            <person name="Ivanova N."/>
            <person name="Ovchinnikova G."/>
            <person name="Teshima H."/>
            <person name="Detter J.C."/>
            <person name="Han C."/>
            <person name="Land M."/>
            <person name="Hauser L."/>
            <person name="Markowitz V."/>
            <person name="Cheng J.-F."/>
            <person name="Hugenholtz P."/>
            <person name="Woyke T."/>
            <person name="Wu D."/>
            <person name="Spring S."/>
            <person name="Schueler E."/>
            <person name="Brambilla E."/>
            <person name="Klenk H.-P."/>
            <person name="Eisen J.A."/>
        </authorList>
    </citation>
    <scope>NUCLEOTIDE SEQUENCE [LARGE SCALE GENOMIC DNA]</scope>
    <source>
        <strain evidence="15">ATCC 700848 / DSM 11109 / ASRB2</strain>
    </source>
</reference>
<comment type="function">
    <text evidence="5 11">Specifically methylates the uridine in position 2552 of 23S rRNA at the 2'-O position of the ribose in the fully assembled 50S ribosomal subunit.</text>
</comment>
<gene>
    <name evidence="11" type="primary">rlmE</name>
    <name evidence="11" type="synonym">ftsJ</name>
    <name evidence="11" type="synonym">rrmJ</name>
    <name evidence="14" type="ordered locus">Desac_2009</name>
</gene>
<keyword evidence="15" id="KW-1185">Reference proteome</keyword>
<dbReference type="HOGENOM" id="CLU_009422_4_4_7"/>
<dbReference type="AlphaFoldDB" id="F2NI71"/>
<feature type="active site" description="Proton acceptor" evidence="11 12">
    <location>
        <position position="152"/>
    </location>
</feature>
<keyword evidence="4 11" id="KW-0949">S-adenosyl-L-methionine</keyword>
<evidence type="ECO:0000256" key="8">
    <source>
        <dbReference type="ARBA" id="ARBA00041995"/>
    </source>
</evidence>
<keyword evidence="3 11" id="KW-0808">Transferase</keyword>
<evidence type="ECO:0000256" key="11">
    <source>
        <dbReference type="HAMAP-Rule" id="MF_01547"/>
    </source>
</evidence>
<feature type="binding site" evidence="11">
    <location>
        <position position="72"/>
    </location>
    <ligand>
        <name>S-adenosyl-L-methionine</name>
        <dbReference type="ChEBI" id="CHEBI:59789"/>
    </ligand>
</feature>
<dbReference type="eggNOG" id="COG0293">
    <property type="taxonomic scope" value="Bacteria"/>
</dbReference>
<dbReference type="PANTHER" id="PTHR10920">
    <property type="entry name" value="RIBOSOMAL RNA METHYLTRANSFERASE"/>
    <property type="match status" value="1"/>
</dbReference>
<dbReference type="RefSeq" id="WP_013706949.1">
    <property type="nucleotide sequence ID" value="NC_015388.1"/>
</dbReference>
<evidence type="ECO:0000256" key="2">
    <source>
        <dbReference type="ARBA" id="ARBA00022603"/>
    </source>
</evidence>
<dbReference type="PIRSF" id="PIRSF005461">
    <property type="entry name" value="23S_rRNA_mtase"/>
    <property type="match status" value="1"/>
</dbReference>
<evidence type="ECO:0000256" key="6">
    <source>
        <dbReference type="ARBA" id="ARBA00038861"/>
    </source>
</evidence>
<keyword evidence="1 11" id="KW-0698">rRNA processing</keyword>
<feature type="binding site" evidence="11">
    <location>
        <position position="52"/>
    </location>
    <ligand>
        <name>S-adenosyl-L-methionine</name>
        <dbReference type="ChEBI" id="CHEBI:59789"/>
    </ligand>
</feature>
<comment type="similarity">
    <text evidence="11">Belongs to the class I-like SAM-binding methyltransferase superfamily. RNA methyltransferase RlmE family.</text>
</comment>
<dbReference type="HAMAP" id="MF_01547">
    <property type="entry name" value="RNA_methyltr_E"/>
    <property type="match status" value="1"/>
</dbReference>
<comment type="subcellular location">
    <subcellularLocation>
        <location evidence="11">Cytoplasm</location>
    </subcellularLocation>
</comment>
<evidence type="ECO:0000256" key="4">
    <source>
        <dbReference type="ARBA" id="ARBA00022691"/>
    </source>
</evidence>
<evidence type="ECO:0000256" key="12">
    <source>
        <dbReference type="PIRSR" id="PIRSR005461-1"/>
    </source>
</evidence>
<sequence length="204" mass="22749">MATPRHKPDYYSRRARQESFASRAVYKLADIDRKFQLFKPGQCVLDLGCAPGSWLQYISSRIGPQGLVVGLDRQALRISSNPSIRFVQVDVAALDPGSLIRFSASFDVVVSDLAPSTSGIKDVDHQRSLDLARLSWEYANRLLTAAGHYLVKVFQGPDFPPFAQEIKQHFQQVDILKPSGSRSESRELYLLGRRRLKESGAGIG</sequence>
<evidence type="ECO:0000313" key="14">
    <source>
        <dbReference type="EMBL" id="AEB09840.1"/>
    </source>
</evidence>
<dbReference type="Pfam" id="PF01728">
    <property type="entry name" value="FtsJ"/>
    <property type="match status" value="1"/>
</dbReference>
<dbReference type="InterPro" id="IPR002877">
    <property type="entry name" value="RNA_MeTrfase_FtsJ_dom"/>
</dbReference>
<feature type="domain" description="Ribosomal RNA methyltransferase FtsJ" evidence="13">
    <location>
        <begin position="20"/>
        <end position="195"/>
    </location>
</feature>
<feature type="binding site" evidence="11">
    <location>
        <position position="90"/>
    </location>
    <ligand>
        <name>S-adenosyl-L-methionine</name>
        <dbReference type="ChEBI" id="CHEBI:59789"/>
    </ligand>
</feature>
<evidence type="ECO:0000256" key="5">
    <source>
        <dbReference type="ARBA" id="ARBA00037569"/>
    </source>
</evidence>
<evidence type="ECO:0000259" key="13">
    <source>
        <dbReference type="Pfam" id="PF01728"/>
    </source>
</evidence>
<dbReference type="EMBL" id="CP002629">
    <property type="protein sequence ID" value="AEB09840.1"/>
    <property type="molecule type" value="Genomic_DNA"/>
</dbReference>
<feature type="binding site" evidence="11">
    <location>
        <position position="54"/>
    </location>
    <ligand>
        <name>S-adenosyl-L-methionine</name>
        <dbReference type="ChEBI" id="CHEBI:59789"/>
    </ligand>
</feature>
<evidence type="ECO:0000256" key="9">
    <source>
        <dbReference type="ARBA" id="ARBA00042745"/>
    </source>
</evidence>
<dbReference type="STRING" id="880072.Desac_2009"/>
<evidence type="ECO:0000256" key="7">
    <source>
        <dbReference type="ARBA" id="ARBA00041129"/>
    </source>
</evidence>
<evidence type="ECO:0000256" key="1">
    <source>
        <dbReference type="ARBA" id="ARBA00022552"/>
    </source>
</evidence>
<dbReference type="PANTHER" id="PTHR10920:SF18">
    <property type="entry name" value="RRNA METHYLTRANSFERASE 2, MITOCHONDRIAL"/>
    <property type="match status" value="1"/>
</dbReference>
<feature type="binding site" evidence="11">
    <location>
        <position position="112"/>
    </location>
    <ligand>
        <name>S-adenosyl-L-methionine</name>
        <dbReference type="ChEBI" id="CHEBI:59789"/>
    </ligand>
</feature>
<dbReference type="SUPFAM" id="SSF53335">
    <property type="entry name" value="S-adenosyl-L-methionine-dependent methyltransferases"/>
    <property type="match status" value="1"/>
</dbReference>